<sequence length="44" mass="5465">MWELYVSFFECYKTLSQSLFAVLYSWNYQQTKIIELTLKIFLIY</sequence>
<protein>
    <submittedName>
        <fullName evidence="1">Uncharacterized protein</fullName>
    </submittedName>
</protein>
<gene>
    <name evidence="1" type="ORF">Pan153_32970</name>
</gene>
<organism evidence="1 2">
    <name type="scientific">Gimesia panareensis</name>
    <dbReference type="NCBI Taxonomy" id="2527978"/>
    <lineage>
        <taxon>Bacteria</taxon>
        <taxon>Pseudomonadati</taxon>
        <taxon>Planctomycetota</taxon>
        <taxon>Planctomycetia</taxon>
        <taxon>Planctomycetales</taxon>
        <taxon>Planctomycetaceae</taxon>
        <taxon>Gimesia</taxon>
    </lineage>
</organism>
<name>A0A518FQK6_9PLAN</name>
<dbReference type="EMBL" id="CP036317">
    <property type="protein sequence ID" value="QDV18637.1"/>
    <property type="molecule type" value="Genomic_DNA"/>
</dbReference>
<reference evidence="1 2" key="1">
    <citation type="submission" date="2019-02" db="EMBL/GenBank/DDBJ databases">
        <title>Deep-cultivation of Planctomycetes and their phenomic and genomic characterization uncovers novel biology.</title>
        <authorList>
            <person name="Wiegand S."/>
            <person name="Jogler M."/>
            <person name="Boedeker C."/>
            <person name="Pinto D."/>
            <person name="Vollmers J."/>
            <person name="Rivas-Marin E."/>
            <person name="Kohn T."/>
            <person name="Peeters S.H."/>
            <person name="Heuer A."/>
            <person name="Rast P."/>
            <person name="Oberbeckmann S."/>
            <person name="Bunk B."/>
            <person name="Jeske O."/>
            <person name="Meyerdierks A."/>
            <person name="Storesund J.E."/>
            <person name="Kallscheuer N."/>
            <person name="Luecker S."/>
            <person name="Lage O.M."/>
            <person name="Pohl T."/>
            <person name="Merkel B.J."/>
            <person name="Hornburger P."/>
            <person name="Mueller R.-W."/>
            <person name="Bruemmer F."/>
            <person name="Labrenz M."/>
            <person name="Spormann A.M."/>
            <person name="Op den Camp H."/>
            <person name="Overmann J."/>
            <person name="Amann R."/>
            <person name="Jetten M.S.M."/>
            <person name="Mascher T."/>
            <person name="Medema M.H."/>
            <person name="Devos D.P."/>
            <person name="Kaster A.-K."/>
            <person name="Ovreas L."/>
            <person name="Rohde M."/>
            <person name="Galperin M.Y."/>
            <person name="Jogler C."/>
        </authorList>
    </citation>
    <scope>NUCLEOTIDE SEQUENCE [LARGE SCALE GENOMIC DNA]</scope>
    <source>
        <strain evidence="1 2">Pan153</strain>
    </source>
</reference>
<proteinExistence type="predicted"/>
<dbReference type="AlphaFoldDB" id="A0A518FQK6"/>
<evidence type="ECO:0000313" key="1">
    <source>
        <dbReference type="EMBL" id="QDV18637.1"/>
    </source>
</evidence>
<evidence type="ECO:0000313" key="2">
    <source>
        <dbReference type="Proteomes" id="UP000320839"/>
    </source>
</evidence>
<accession>A0A518FQK6</accession>
<dbReference type="Proteomes" id="UP000320839">
    <property type="component" value="Chromosome"/>
</dbReference>